<dbReference type="InterPro" id="IPR011010">
    <property type="entry name" value="DNA_brk_join_enz"/>
</dbReference>
<dbReference type="AlphaFoldDB" id="B0KFC6"/>
<evidence type="ECO:0000256" key="6">
    <source>
        <dbReference type="SAM" id="MobiDB-lite"/>
    </source>
</evidence>
<dbReference type="HOGENOM" id="CLU_027562_0_0_6"/>
<dbReference type="InterPro" id="IPR025166">
    <property type="entry name" value="Integrase_DNA_bind_dom"/>
</dbReference>
<evidence type="ECO:0000256" key="1">
    <source>
        <dbReference type="ARBA" id="ARBA00008857"/>
    </source>
</evidence>
<evidence type="ECO:0000259" key="7">
    <source>
        <dbReference type="PROSITE" id="PS51898"/>
    </source>
</evidence>
<dbReference type="GO" id="GO:0003677">
    <property type="term" value="F:DNA binding"/>
    <property type="evidence" value="ECO:0007669"/>
    <property type="project" value="UniProtKB-UniRule"/>
</dbReference>
<evidence type="ECO:0000256" key="5">
    <source>
        <dbReference type="PROSITE-ProRule" id="PRU01248"/>
    </source>
</evidence>
<dbReference type="InterPro" id="IPR053876">
    <property type="entry name" value="Phage_int_M"/>
</dbReference>
<dbReference type="eggNOG" id="COG0582">
    <property type="taxonomic scope" value="Bacteria"/>
</dbReference>
<dbReference type="GO" id="GO:0006310">
    <property type="term" value="P:DNA recombination"/>
    <property type="evidence" value="ECO:0007669"/>
    <property type="project" value="UniProtKB-KW"/>
</dbReference>
<dbReference type="Gene3D" id="1.10.150.130">
    <property type="match status" value="1"/>
</dbReference>
<keyword evidence="2" id="KW-0229">DNA integration</keyword>
<evidence type="ECO:0000313" key="10">
    <source>
        <dbReference type="Proteomes" id="UP000002157"/>
    </source>
</evidence>
<dbReference type="PROSITE" id="PS51900">
    <property type="entry name" value="CB"/>
    <property type="match status" value="1"/>
</dbReference>
<dbReference type="InterPro" id="IPR010998">
    <property type="entry name" value="Integrase_recombinase_N"/>
</dbReference>
<protein>
    <submittedName>
        <fullName evidence="9">Integrase family protein</fullName>
    </submittedName>
</protein>
<dbReference type="Gene3D" id="3.30.160.390">
    <property type="entry name" value="Integrase, DNA-binding domain"/>
    <property type="match status" value="1"/>
</dbReference>
<dbReference type="Pfam" id="PF13356">
    <property type="entry name" value="Arm-DNA-bind_3"/>
    <property type="match status" value="1"/>
</dbReference>
<keyword evidence="4" id="KW-0233">DNA recombination</keyword>
<dbReference type="KEGG" id="ppg:PputGB1_2957"/>
<dbReference type="Gene3D" id="1.10.443.10">
    <property type="entry name" value="Intergrase catalytic core"/>
    <property type="match status" value="1"/>
</dbReference>
<dbReference type="GO" id="GO:0015074">
    <property type="term" value="P:DNA integration"/>
    <property type="evidence" value="ECO:0007669"/>
    <property type="project" value="UniProtKB-KW"/>
</dbReference>
<evidence type="ECO:0000256" key="2">
    <source>
        <dbReference type="ARBA" id="ARBA00022908"/>
    </source>
</evidence>
<organism evidence="9 10">
    <name type="scientific">Pseudomonas putida (strain GB-1)</name>
    <dbReference type="NCBI Taxonomy" id="76869"/>
    <lineage>
        <taxon>Bacteria</taxon>
        <taxon>Pseudomonadati</taxon>
        <taxon>Pseudomonadota</taxon>
        <taxon>Gammaproteobacteria</taxon>
        <taxon>Pseudomonadales</taxon>
        <taxon>Pseudomonadaceae</taxon>
        <taxon>Pseudomonas</taxon>
    </lineage>
</organism>
<reference evidence="9 10" key="1">
    <citation type="submission" date="2008-01" db="EMBL/GenBank/DDBJ databases">
        <title>Complete sequence of Pseudomonas putida GB-1.</title>
        <authorList>
            <consortium name="US DOE Joint Genome Institute"/>
            <person name="Copeland A."/>
            <person name="Lucas S."/>
            <person name="Lapidus A."/>
            <person name="Barry K."/>
            <person name="Glavina del Rio T."/>
            <person name="Dalin E."/>
            <person name="Tice H."/>
            <person name="Pitluck S."/>
            <person name="Bruce D."/>
            <person name="Goodwin L."/>
            <person name="Chertkov O."/>
            <person name="Brettin T."/>
            <person name="Detter J.C."/>
            <person name="Han C."/>
            <person name="Kuske C.R."/>
            <person name="Schmutz J."/>
            <person name="Larimer F."/>
            <person name="Land M."/>
            <person name="Hauser L."/>
            <person name="Kyrpides N."/>
            <person name="Kim E."/>
            <person name="McCarthy J.K."/>
            <person name="Richardson P."/>
        </authorList>
    </citation>
    <scope>NUCLEOTIDE SEQUENCE [LARGE SCALE GENOMIC DNA]</scope>
    <source>
        <strain evidence="9 10">GB-1</strain>
    </source>
</reference>
<feature type="compositionally biased region" description="Pro residues" evidence="6">
    <location>
        <begin position="14"/>
        <end position="23"/>
    </location>
</feature>
<dbReference type="Proteomes" id="UP000002157">
    <property type="component" value="Chromosome"/>
</dbReference>
<dbReference type="EMBL" id="CP000926">
    <property type="protein sequence ID" value="ABY98849.1"/>
    <property type="molecule type" value="Genomic_DNA"/>
</dbReference>
<gene>
    <name evidence="9" type="ordered locus">PputGB1_2957</name>
</gene>
<dbReference type="SUPFAM" id="SSF56349">
    <property type="entry name" value="DNA breaking-rejoining enzymes"/>
    <property type="match status" value="1"/>
</dbReference>
<dbReference type="InterPro" id="IPR002104">
    <property type="entry name" value="Integrase_catalytic"/>
</dbReference>
<evidence type="ECO:0000256" key="4">
    <source>
        <dbReference type="ARBA" id="ARBA00023172"/>
    </source>
</evidence>
<dbReference type="InterPro" id="IPR050808">
    <property type="entry name" value="Phage_Integrase"/>
</dbReference>
<dbReference type="InterPro" id="IPR044068">
    <property type="entry name" value="CB"/>
</dbReference>
<evidence type="ECO:0000259" key="8">
    <source>
        <dbReference type="PROSITE" id="PS51900"/>
    </source>
</evidence>
<accession>B0KFC6</accession>
<evidence type="ECO:0000313" key="9">
    <source>
        <dbReference type="EMBL" id="ABY98849.1"/>
    </source>
</evidence>
<dbReference type="PROSITE" id="PS51898">
    <property type="entry name" value="TYR_RECOMBINASE"/>
    <property type="match status" value="1"/>
</dbReference>
<feature type="domain" description="Core-binding (CB)" evidence="8">
    <location>
        <begin position="127"/>
        <end position="208"/>
    </location>
</feature>
<dbReference type="PANTHER" id="PTHR30629">
    <property type="entry name" value="PROPHAGE INTEGRASE"/>
    <property type="match status" value="1"/>
</dbReference>
<feature type="domain" description="Tyr recombinase" evidence="7">
    <location>
        <begin position="233"/>
        <end position="417"/>
    </location>
</feature>
<dbReference type="Pfam" id="PF22022">
    <property type="entry name" value="Phage_int_M"/>
    <property type="match status" value="1"/>
</dbReference>
<dbReference type="Pfam" id="PF00589">
    <property type="entry name" value="Phage_integrase"/>
    <property type="match status" value="1"/>
</dbReference>
<sequence>MGDTKPKLKKIPPHMSPEKPPPFRQKLSDAFIRSLTTSGKYADGDVPGLYLQVRASLKPGKSPSRHWRLKYRLRGKENVYVIGRYPDVGLKEARELARAARNSVANHIDPLKAKKAKIEAQWLNEARTFAYVAEEWMKFKSADLVSKSVAGFRGALQNHILPAIGERPVSEIKLEHITAIITELRYKRIMAMARRVRTIIRSILGFAEGRGWVERNVALSNTEELKIRHVVTSNPAIERPADLGKFLLRLDDLNLGSVAYAMRLLVLLPVRPGELVKMRWEDVDLIGADWRYVVSKTKHLDKSKHIVPLPEQALVLLRELHKDRVVDDAGNGWVFGSPVYPGRSIDATSILKSLQKVWPEYAITAHGFRATYRTIAHEHLGIDPIVLELSLSHRMPGALGAVYARAQLLSQRREAAQLWANYLDQLRNNTKLALAD</sequence>
<dbReference type="CDD" id="cd00801">
    <property type="entry name" value="INT_P4_C"/>
    <property type="match status" value="1"/>
</dbReference>
<evidence type="ECO:0000256" key="3">
    <source>
        <dbReference type="ARBA" id="ARBA00023125"/>
    </source>
</evidence>
<feature type="region of interest" description="Disordered" evidence="6">
    <location>
        <begin position="1"/>
        <end position="24"/>
    </location>
</feature>
<dbReference type="InterPro" id="IPR038488">
    <property type="entry name" value="Integrase_DNA-bd_sf"/>
</dbReference>
<dbReference type="PANTHER" id="PTHR30629:SF2">
    <property type="entry name" value="PROPHAGE INTEGRASE INTS-RELATED"/>
    <property type="match status" value="1"/>
</dbReference>
<comment type="similarity">
    <text evidence="1">Belongs to the 'phage' integrase family.</text>
</comment>
<proteinExistence type="inferred from homology"/>
<name>B0KFC6_PSEPG</name>
<keyword evidence="3 5" id="KW-0238">DNA-binding</keyword>
<dbReference type="InterPro" id="IPR013762">
    <property type="entry name" value="Integrase-like_cat_sf"/>
</dbReference>